<dbReference type="InterPro" id="IPR006685">
    <property type="entry name" value="MscS_channel_2nd"/>
</dbReference>
<organism evidence="7 8">
    <name type="scientific">Xylanibacter caecicola</name>
    <dbReference type="NCBI Taxonomy" id="2736294"/>
    <lineage>
        <taxon>Bacteria</taxon>
        <taxon>Pseudomonadati</taxon>
        <taxon>Bacteroidota</taxon>
        <taxon>Bacteroidia</taxon>
        <taxon>Bacteroidales</taxon>
        <taxon>Prevotellaceae</taxon>
        <taxon>Xylanibacter</taxon>
    </lineage>
</organism>
<dbReference type="InterPro" id="IPR023408">
    <property type="entry name" value="MscS_beta-dom_sf"/>
</dbReference>
<accession>A0ABX2B0U4</accession>
<evidence type="ECO:0000259" key="6">
    <source>
        <dbReference type="Pfam" id="PF00924"/>
    </source>
</evidence>
<dbReference type="Pfam" id="PF00924">
    <property type="entry name" value="MS_channel_2nd"/>
    <property type="match status" value="1"/>
</dbReference>
<comment type="caution">
    <text evidence="7">The sequence shown here is derived from an EMBL/GenBank/DDBJ whole genome shotgun (WGS) entry which is preliminary data.</text>
</comment>
<protein>
    <submittedName>
        <fullName evidence="7">Mechanosensitive ion channel</fullName>
    </submittedName>
</protein>
<dbReference type="EMBL" id="JABKKJ010000005">
    <property type="protein sequence ID" value="NPE24861.1"/>
    <property type="molecule type" value="Genomic_DNA"/>
</dbReference>
<reference evidence="7 8" key="1">
    <citation type="submission" date="2020-05" db="EMBL/GenBank/DDBJ databases">
        <title>Distinct polysaccharide utilization as determinants for interspecies competition between intestinal Prevotella spp.</title>
        <authorList>
            <person name="Galvez E.J.C."/>
            <person name="Iljazovic A."/>
            <person name="Strowig T."/>
        </authorList>
    </citation>
    <scope>NUCLEOTIDE SEQUENCE [LARGE SCALE GENOMIC DNA]</scope>
    <source>
        <strain evidence="7 8">PCHR</strain>
    </source>
</reference>
<name>A0ABX2B0U4_9BACT</name>
<dbReference type="SUPFAM" id="SSF50182">
    <property type="entry name" value="Sm-like ribonucleoproteins"/>
    <property type="match status" value="1"/>
</dbReference>
<dbReference type="PANTHER" id="PTHR30414:SF0">
    <property type="entry name" value="MINICONDUCTANCE MECHANOSENSITIVE CHANNEL YBDG"/>
    <property type="match status" value="1"/>
</dbReference>
<feature type="transmembrane region" description="Helical" evidence="5">
    <location>
        <begin position="145"/>
        <end position="165"/>
    </location>
</feature>
<dbReference type="PANTHER" id="PTHR30414">
    <property type="entry name" value="MINICONDUCTANCE MECHANOSENSITIVE CHANNEL YBDG"/>
    <property type="match status" value="1"/>
</dbReference>
<evidence type="ECO:0000256" key="2">
    <source>
        <dbReference type="ARBA" id="ARBA00022692"/>
    </source>
</evidence>
<evidence type="ECO:0000256" key="4">
    <source>
        <dbReference type="ARBA" id="ARBA00023136"/>
    </source>
</evidence>
<dbReference type="InterPro" id="IPR030192">
    <property type="entry name" value="YbdG"/>
</dbReference>
<comment type="subcellular location">
    <subcellularLocation>
        <location evidence="1">Membrane</location>
    </subcellularLocation>
</comment>
<evidence type="ECO:0000256" key="1">
    <source>
        <dbReference type="ARBA" id="ARBA00004370"/>
    </source>
</evidence>
<feature type="transmembrane region" description="Helical" evidence="5">
    <location>
        <begin position="73"/>
        <end position="94"/>
    </location>
</feature>
<keyword evidence="3 5" id="KW-1133">Transmembrane helix</keyword>
<feature type="domain" description="Mechanosensitive ion channel MscS" evidence="6">
    <location>
        <begin position="190"/>
        <end position="258"/>
    </location>
</feature>
<dbReference type="RefSeq" id="WP_172344348.1">
    <property type="nucleotide sequence ID" value="NZ_CASYYZ010000002.1"/>
</dbReference>
<feature type="transmembrane region" description="Helical" evidence="5">
    <location>
        <begin position="106"/>
        <end position="124"/>
    </location>
</feature>
<evidence type="ECO:0000256" key="3">
    <source>
        <dbReference type="ARBA" id="ARBA00022989"/>
    </source>
</evidence>
<dbReference type="Proteomes" id="UP000820977">
    <property type="component" value="Unassembled WGS sequence"/>
</dbReference>
<evidence type="ECO:0000313" key="8">
    <source>
        <dbReference type="Proteomes" id="UP000820977"/>
    </source>
</evidence>
<proteinExistence type="predicted"/>
<dbReference type="Gene3D" id="2.30.30.60">
    <property type="match status" value="1"/>
</dbReference>
<keyword evidence="8" id="KW-1185">Reference proteome</keyword>
<evidence type="ECO:0000256" key="5">
    <source>
        <dbReference type="SAM" id="Phobius"/>
    </source>
</evidence>
<keyword evidence="4 5" id="KW-0472">Membrane</keyword>
<sequence>MEEIRTFADSIFELIGVSGTTANIASYVLMVIIVSALSWLAGYICRRVLMPMVLRLTAHTDVKWDDKVFNRTVLASACRIVPAIVIWQLLPLVFSESLFLNEFLKRATAIYITVMSVRTMIVLVDSIKDIESEKYVSMQQYLRSFCGVFKIVLVFVAVIIVVAILIDKSPLRLFAGLGATSAILMLVFKDTIEGLVAGIRLTSNDMLHKGDWITVPSTSANGTVEEMTLTTVKIRNFDNTIVTVSPQTLVNGSFQNWVGMQQSAGRRVTRTLYYNIHTIKVADENLKGNLIKHGFFTEEELKGEHVNMTLCCRYMEKFLSMQPEVNTSMQFMVRQLEPTTTGLPVEFYFFLTEKEWIPYEHQLADIMNRIYAMIPEFGLKIYQRYPKI</sequence>
<feature type="transmembrane region" description="Helical" evidence="5">
    <location>
        <begin position="24"/>
        <end position="45"/>
    </location>
</feature>
<evidence type="ECO:0000313" key="7">
    <source>
        <dbReference type="EMBL" id="NPE24861.1"/>
    </source>
</evidence>
<keyword evidence="2 5" id="KW-0812">Transmembrane</keyword>
<gene>
    <name evidence="7" type="ORF">HPS54_04910</name>
</gene>
<dbReference type="InterPro" id="IPR010920">
    <property type="entry name" value="LSM_dom_sf"/>
</dbReference>